<evidence type="ECO:0000313" key="3">
    <source>
        <dbReference type="Proteomes" id="UP000433577"/>
    </source>
</evidence>
<gene>
    <name evidence="2" type="ORF">FAZ98_16970</name>
</gene>
<dbReference type="AlphaFoldDB" id="A0A7Z2GKT5"/>
<dbReference type="RefSeq" id="WP_158952470.1">
    <property type="nucleotide sequence ID" value="NZ_CP046914.1"/>
</dbReference>
<evidence type="ECO:0000313" key="2">
    <source>
        <dbReference type="EMBL" id="QGZ63476.1"/>
    </source>
</evidence>
<dbReference type="KEGG" id="pacs:FAZ98_16970"/>
<feature type="region of interest" description="Disordered" evidence="1">
    <location>
        <begin position="14"/>
        <end position="34"/>
    </location>
</feature>
<proteinExistence type="predicted"/>
<organism evidence="2 3">
    <name type="scientific">Paraburkholderia acidisoli</name>
    <dbReference type="NCBI Taxonomy" id="2571748"/>
    <lineage>
        <taxon>Bacteria</taxon>
        <taxon>Pseudomonadati</taxon>
        <taxon>Pseudomonadota</taxon>
        <taxon>Betaproteobacteria</taxon>
        <taxon>Burkholderiales</taxon>
        <taxon>Burkholderiaceae</taxon>
        <taxon>Paraburkholderia</taxon>
    </lineage>
</organism>
<protein>
    <submittedName>
        <fullName evidence="2">Uncharacterized protein</fullName>
    </submittedName>
</protein>
<reference evidence="2 3" key="1">
    <citation type="submission" date="2019-12" db="EMBL/GenBank/DDBJ databases">
        <title>Paraburkholderia acidiphila 7Q-K02 sp. nov and Paraburkholderia acidisoli DHF22 sp. nov., two strains isolated from forest soil.</title>
        <authorList>
            <person name="Gao Z."/>
            <person name="Qiu L."/>
        </authorList>
    </citation>
    <scope>NUCLEOTIDE SEQUENCE [LARGE SCALE GENOMIC DNA]</scope>
    <source>
        <strain evidence="2 3">DHF22</strain>
    </source>
</reference>
<keyword evidence="3" id="KW-1185">Reference proteome</keyword>
<sequence>MNVHIAASANVLRRRRSGCARRSSGSVGDGVRGDFSGKANSSGLVTAICSDHAVQTARKISPQKAKIIQKNSVSNPAFLRATAINTDAPHHHTHGLTDKDFLRHYSAVERPEMVHLTQLKIQTHN</sequence>
<name>A0A7Z2GKT5_9BURK</name>
<dbReference type="EMBL" id="CP046914">
    <property type="protein sequence ID" value="QGZ63476.1"/>
    <property type="molecule type" value="Genomic_DNA"/>
</dbReference>
<dbReference type="Proteomes" id="UP000433577">
    <property type="component" value="Chromosome 2"/>
</dbReference>
<evidence type="ECO:0000256" key="1">
    <source>
        <dbReference type="SAM" id="MobiDB-lite"/>
    </source>
</evidence>
<accession>A0A7Z2GKT5</accession>